<dbReference type="Gene3D" id="3.30.70.100">
    <property type="match status" value="1"/>
</dbReference>
<comment type="caution">
    <text evidence="3">The sequence shown here is derived from an EMBL/GenBank/DDBJ whole genome shotgun (WGS) entry which is preliminary data.</text>
</comment>
<accession>A0AA91DNW9</accession>
<dbReference type="EMBL" id="LVHG01000044">
    <property type="protein sequence ID" value="OAK63607.1"/>
    <property type="molecule type" value="Genomic_DNA"/>
</dbReference>
<dbReference type="SUPFAM" id="SSF55008">
    <property type="entry name" value="HMA, heavy metal-associated domain"/>
    <property type="match status" value="1"/>
</dbReference>
<dbReference type="PROSITE" id="PS50846">
    <property type="entry name" value="HMA_2"/>
    <property type="match status" value="1"/>
</dbReference>
<dbReference type="AlphaFoldDB" id="A0AA91DNW9"/>
<name>A0AA91DNW9_VARPD</name>
<dbReference type="InterPro" id="IPR017969">
    <property type="entry name" value="Heavy-metal-associated_CS"/>
</dbReference>
<proteinExistence type="predicted"/>
<dbReference type="FunFam" id="3.30.70.100:FF:000001">
    <property type="entry name" value="ATPase copper transporting beta"/>
    <property type="match status" value="1"/>
</dbReference>
<dbReference type="RefSeq" id="WP_081268141.1">
    <property type="nucleotide sequence ID" value="NZ_LVHG01000044.1"/>
</dbReference>
<dbReference type="InterPro" id="IPR036163">
    <property type="entry name" value="HMA_dom_sf"/>
</dbReference>
<evidence type="ECO:0000259" key="2">
    <source>
        <dbReference type="PROSITE" id="PS50846"/>
    </source>
</evidence>
<evidence type="ECO:0000256" key="1">
    <source>
        <dbReference type="ARBA" id="ARBA00022723"/>
    </source>
</evidence>
<dbReference type="InterPro" id="IPR006121">
    <property type="entry name" value="HMA_dom"/>
</dbReference>
<reference evidence="3 4" key="1">
    <citation type="submission" date="2016-03" db="EMBL/GenBank/DDBJ databases">
        <title>Genome sequence of Variovorax paradoxus KB5.</title>
        <authorList>
            <person name="Jeong H."/>
            <person name="Hong C.E."/>
            <person name="Jo S.H."/>
            <person name="Park J.M."/>
        </authorList>
    </citation>
    <scope>NUCLEOTIDE SEQUENCE [LARGE SCALE GENOMIC DNA]</scope>
    <source>
        <strain evidence="3 4">KB5</strain>
    </source>
</reference>
<keyword evidence="1" id="KW-0479">Metal-binding</keyword>
<dbReference type="CDD" id="cd00371">
    <property type="entry name" value="HMA"/>
    <property type="match status" value="1"/>
</dbReference>
<organism evidence="3 4">
    <name type="scientific">Variovorax paradoxus</name>
    <dbReference type="NCBI Taxonomy" id="34073"/>
    <lineage>
        <taxon>Bacteria</taxon>
        <taxon>Pseudomonadati</taxon>
        <taxon>Pseudomonadota</taxon>
        <taxon>Betaproteobacteria</taxon>
        <taxon>Burkholderiales</taxon>
        <taxon>Comamonadaceae</taxon>
        <taxon>Variovorax</taxon>
    </lineage>
</organism>
<sequence>MQTLSFDVSGMSCGGCTGSVQRALKKLDGISHAEVTLNPGIATVVVDPTRVTPAQIESAISRMGYPAKARPAMYGEQATP</sequence>
<dbReference type="Pfam" id="PF00403">
    <property type="entry name" value="HMA"/>
    <property type="match status" value="1"/>
</dbReference>
<gene>
    <name evidence="3" type="ORF">A3K87_16075</name>
</gene>
<dbReference type="PROSITE" id="PS01047">
    <property type="entry name" value="HMA_1"/>
    <property type="match status" value="1"/>
</dbReference>
<dbReference type="GO" id="GO:0046872">
    <property type="term" value="F:metal ion binding"/>
    <property type="evidence" value="ECO:0007669"/>
    <property type="project" value="UniProtKB-KW"/>
</dbReference>
<evidence type="ECO:0000313" key="4">
    <source>
        <dbReference type="Proteomes" id="UP000077852"/>
    </source>
</evidence>
<protein>
    <recommendedName>
        <fullName evidence="2">HMA domain-containing protein</fullName>
    </recommendedName>
</protein>
<evidence type="ECO:0000313" key="3">
    <source>
        <dbReference type="EMBL" id="OAK63607.1"/>
    </source>
</evidence>
<feature type="domain" description="HMA" evidence="2">
    <location>
        <begin position="2"/>
        <end position="68"/>
    </location>
</feature>
<dbReference type="Proteomes" id="UP000077852">
    <property type="component" value="Unassembled WGS sequence"/>
</dbReference>